<accession>A0A7S1QNH5</accession>
<evidence type="ECO:0000256" key="4">
    <source>
        <dbReference type="ARBA" id="ARBA00023002"/>
    </source>
</evidence>
<dbReference type="AlphaFoldDB" id="A0A7S1QNH5"/>
<dbReference type="EC" id="1.5.5.2" evidence="2 6"/>
<gene>
    <name evidence="8" type="ORF">ACAT0790_LOCUS28327</name>
</gene>
<evidence type="ECO:0000256" key="5">
    <source>
        <dbReference type="ARBA" id="ARBA00023062"/>
    </source>
</evidence>
<dbReference type="PROSITE" id="PS00018">
    <property type="entry name" value="EF_HAND_1"/>
    <property type="match status" value="1"/>
</dbReference>
<dbReference type="PANTHER" id="PTHR13914">
    <property type="entry name" value="PROLINE OXIDASE"/>
    <property type="match status" value="1"/>
</dbReference>
<dbReference type="GO" id="GO:0010133">
    <property type="term" value="P:L-proline catabolic process to L-glutamate"/>
    <property type="evidence" value="ECO:0007669"/>
    <property type="project" value="TreeGrafter"/>
</dbReference>
<keyword evidence="4 6" id="KW-0560">Oxidoreductase</keyword>
<keyword evidence="3" id="KW-0106">Calcium</keyword>
<feature type="domain" description="EF-hand" evidence="7">
    <location>
        <begin position="268"/>
        <end position="303"/>
    </location>
</feature>
<comment type="function">
    <text evidence="6">Converts proline to delta-1-pyrroline-5-carboxylate.</text>
</comment>
<evidence type="ECO:0000313" key="8">
    <source>
        <dbReference type="EMBL" id="CAD9143864.1"/>
    </source>
</evidence>
<evidence type="ECO:0000256" key="2">
    <source>
        <dbReference type="ARBA" id="ARBA00012695"/>
    </source>
</evidence>
<dbReference type="InterPro" id="IPR011992">
    <property type="entry name" value="EF-hand-dom_pair"/>
</dbReference>
<protein>
    <recommendedName>
        <fullName evidence="2 6">Proline dehydrogenase</fullName>
        <ecNumber evidence="2 6">1.5.5.2</ecNumber>
    </recommendedName>
</protein>
<evidence type="ECO:0000256" key="3">
    <source>
        <dbReference type="ARBA" id="ARBA00022837"/>
    </source>
</evidence>
<dbReference type="GO" id="GO:0071949">
    <property type="term" value="F:FAD binding"/>
    <property type="evidence" value="ECO:0007669"/>
    <property type="project" value="TreeGrafter"/>
</dbReference>
<evidence type="ECO:0000256" key="6">
    <source>
        <dbReference type="RuleBase" id="RU364054"/>
    </source>
</evidence>
<keyword evidence="5 6" id="KW-0642">Proline metabolism</keyword>
<dbReference type="GO" id="GO:0005509">
    <property type="term" value="F:calcium ion binding"/>
    <property type="evidence" value="ECO:0007669"/>
    <property type="project" value="InterPro"/>
</dbReference>
<evidence type="ECO:0000259" key="7">
    <source>
        <dbReference type="PROSITE" id="PS50222"/>
    </source>
</evidence>
<dbReference type="EMBL" id="HBGE01046924">
    <property type="protein sequence ID" value="CAD9143864.1"/>
    <property type="molecule type" value="Transcribed_RNA"/>
</dbReference>
<dbReference type="GO" id="GO:0005739">
    <property type="term" value="C:mitochondrion"/>
    <property type="evidence" value="ECO:0007669"/>
    <property type="project" value="TreeGrafter"/>
</dbReference>
<dbReference type="InterPro" id="IPR018247">
    <property type="entry name" value="EF_Hand_1_Ca_BS"/>
</dbReference>
<dbReference type="InterPro" id="IPR029041">
    <property type="entry name" value="FAD-linked_oxidoreductase-like"/>
</dbReference>
<dbReference type="PROSITE" id="PS50222">
    <property type="entry name" value="EF_HAND_2"/>
    <property type="match status" value="1"/>
</dbReference>
<dbReference type="PANTHER" id="PTHR13914:SF0">
    <property type="entry name" value="PROLINE DEHYDROGENASE 1, MITOCHONDRIAL"/>
    <property type="match status" value="1"/>
</dbReference>
<dbReference type="Pfam" id="PF01619">
    <property type="entry name" value="Pro_dh"/>
    <property type="match status" value="1"/>
</dbReference>
<dbReference type="SUPFAM" id="SSF47473">
    <property type="entry name" value="EF-hand"/>
    <property type="match status" value="1"/>
</dbReference>
<organism evidence="8">
    <name type="scientific">Alexandrium catenella</name>
    <name type="common">Red tide dinoflagellate</name>
    <name type="synonym">Gonyaulax catenella</name>
    <dbReference type="NCBI Taxonomy" id="2925"/>
    <lineage>
        <taxon>Eukaryota</taxon>
        <taxon>Sar</taxon>
        <taxon>Alveolata</taxon>
        <taxon>Dinophyceae</taxon>
        <taxon>Gonyaulacales</taxon>
        <taxon>Pyrocystaceae</taxon>
        <taxon>Alexandrium</taxon>
    </lineage>
</organism>
<proteinExistence type="inferred from homology"/>
<dbReference type="SMART" id="SM00054">
    <property type="entry name" value="EFh"/>
    <property type="match status" value="1"/>
</dbReference>
<name>A0A7S1QNH5_ALECA</name>
<comment type="similarity">
    <text evidence="1 6">Belongs to the proline oxidase family.</text>
</comment>
<dbReference type="Gene3D" id="3.20.20.220">
    <property type="match status" value="2"/>
</dbReference>
<keyword evidence="6" id="KW-0274">FAD</keyword>
<comment type="catalytic activity">
    <reaction evidence="6">
        <text>L-proline + a quinone = (S)-1-pyrroline-5-carboxylate + a quinol + H(+)</text>
        <dbReference type="Rhea" id="RHEA:23784"/>
        <dbReference type="ChEBI" id="CHEBI:15378"/>
        <dbReference type="ChEBI" id="CHEBI:17388"/>
        <dbReference type="ChEBI" id="CHEBI:24646"/>
        <dbReference type="ChEBI" id="CHEBI:60039"/>
        <dbReference type="ChEBI" id="CHEBI:132124"/>
        <dbReference type="EC" id="1.5.5.2"/>
    </reaction>
</comment>
<dbReference type="InterPro" id="IPR015659">
    <property type="entry name" value="Proline_oxidase"/>
</dbReference>
<dbReference type="InterPro" id="IPR002048">
    <property type="entry name" value="EF_hand_dom"/>
</dbReference>
<dbReference type="InterPro" id="IPR002872">
    <property type="entry name" value="Proline_DH_dom"/>
</dbReference>
<evidence type="ECO:0000256" key="1">
    <source>
        <dbReference type="ARBA" id="ARBA00005869"/>
    </source>
</evidence>
<reference evidence="8" key="1">
    <citation type="submission" date="2021-01" db="EMBL/GenBank/DDBJ databases">
        <authorList>
            <person name="Corre E."/>
            <person name="Pelletier E."/>
            <person name="Niang G."/>
            <person name="Scheremetjew M."/>
            <person name="Finn R."/>
            <person name="Kale V."/>
            <person name="Holt S."/>
            <person name="Cochrane G."/>
            <person name="Meng A."/>
            <person name="Brown T."/>
            <person name="Cohen L."/>
        </authorList>
    </citation>
    <scope>NUCLEOTIDE SEQUENCE</scope>
    <source>
        <strain evidence="8">OF101</strain>
    </source>
</reference>
<dbReference type="Gene3D" id="1.10.238.10">
    <property type="entry name" value="EF-hand"/>
    <property type="match status" value="1"/>
</dbReference>
<sequence>MNLCQEAKLGHARASSSVAGAPALRAAVATRRREGAAGASSSAAARADVLDFGRAQVAFDSKTTLELLRTWLVFKVCSVGWIVKHCDQLYSISLKVLGAGLTHWVMRHAIFNHFCAGETVTELVPRMRRLQEYGVGGILDYAAEAKDEAPPKAEDMAKGEVGAPLSARTFEYKGEAVCDANAEIFLDAIRAVRDATPDGFAAIKLTGLGDPVLLERMSTCLVEMTELFRRLSGEGRGTSRQSYYCIDRSFHLDSQTFSEGWRRLFKVGDEQELRDIFRKLDADNDGIITFAEWAESLDLLGINELCRSCLEEGPLYKAALNDEEAKLYGNLCRRVQKILDLAQELGVRVMIDAEWLDIQPAIDHLVIFLQRIYNRGDRPVVFQTYQTYLKGMHGSVLRDLERSRREGWYFGAKVVRGAYMVSEREKARERGYESPVCDTYEDTEANFHATIDSILSHNSVGAGTSDSSSAPSGPGTLAEGELLVASHSRGSIEFTLQRMQELEKDRSRVHFGQLLGMADHLTFTLGVNGYKAYKYVPYGPIDEVVPYLIRRTQENSTLLGSPGVQEERRMVSREVRRRLLRF</sequence>
<keyword evidence="6" id="KW-0285">Flavoprotein</keyword>
<dbReference type="GO" id="GO:0004657">
    <property type="term" value="F:proline dehydrogenase activity"/>
    <property type="evidence" value="ECO:0007669"/>
    <property type="project" value="UniProtKB-EC"/>
</dbReference>
<comment type="cofactor">
    <cofactor evidence="6">
        <name>FAD</name>
        <dbReference type="ChEBI" id="CHEBI:57692"/>
    </cofactor>
</comment>
<dbReference type="SUPFAM" id="SSF51730">
    <property type="entry name" value="FAD-linked oxidoreductase"/>
    <property type="match status" value="1"/>
</dbReference>